<dbReference type="SUPFAM" id="SSF50182">
    <property type="entry name" value="Sm-like ribonucleoproteins"/>
    <property type="match status" value="1"/>
</dbReference>
<dbReference type="InterPro" id="IPR011014">
    <property type="entry name" value="MscS_channel_TM-2"/>
</dbReference>
<dbReference type="RefSeq" id="WP_220102827.1">
    <property type="nucleotide sequence ID" value="NZ_JAHZSS010000003.1"/>
</dbReference>
<evidence type="ECO:0000256" key="3">
    <source>
        <dbReference type="ARBA" id="ARBA00022475"/>
    </source>
</evidence>
<feature type="chain" id="PRO_5045876225" evidence="9">
    <location>
        <begin position="28"/>
        <end position="1077"/>
    </location>
</feature>
<evidence type="ECO:0000256" key="9">
    <source>
        <dbReference type="SAM" id="SignalP"/>
    </source>
</evidence>
<gene>
    <name evidence="15" type="ORF">K0504_03745</name>
</gene>
<organism evidence="15 16">
    <name type="scientific">Neiella holothuriorum</name>
    <dbReference type="NCBI Taxonomy" id="2870530"/>
    <lineage>
        <taxon>Bacteria</taxon>
        <taxon>Pseudomonadati</taxon>
        <taxon>Pseudomonadota</taxon>
        <taxon>Gammaproteobacteria</taxon>
        <taxon>Alteromonadales</taxon>
        <taxon>Echinimonadaceae</taxon>
        <taxon>Neiella</taxon>
    </lineage>
</organism>
<keyword evidence="6 8" id="KW-0472">Membrane</keyword>
<dbReference type="InterPro" id="IPR011066">
    <property type="entry name" value="MscS_channel_C_sf"/>
</dbReference>
<sequence length="1077" mass="121147">MPQLVSSMLRCFWGAFSFLCLMGSAGAAPLSLEDIERIALQVPASEPKLAEIYQETIHLLNERDHFAEQANDYRNTLAGYAESVIAARERAVFNEQQVDNSLKLMNETLLVEKIGNLNADITITREQLQGQQELGEQIQNRMVELPLAIDNVAIELDSLNSTELEQMNSAGIREARQFQQDARREMLQAQHQMLQLEASSATKQIELNRLATAQTKQVLDNQVQTLRLANQQLALLRQQNSEKALADMNLASAHMSSEDTATKIIIDRNIDLTQALKSRQLQLQDAQLRYQGLYQLSAQINSLLRELRNNIDRFEPSVEFSSAIIEQLAALSSIPSIQELSRSLNQLRVDSFSYRNELRKNRQHFQRAGQQHERELLETQYQLLSELSGTTSQLELLLKQALINIDQLTVKRAQLEEQAFRLLTWIPNIHSVRYMLPQAFAVDAASIYTQLSSQWRVISERPGAHVFPLVFLFLLLVYLRRFCHQYDHYMGRISDRIGNVKSDKGHYSVVAICGLLALGCMLPLGSLVANWLANHSTPMIQQLTGLAAIAVGLHVVARQVRQDNGVFIHHFRLKPKAILLISQYVIWLSPLFLSVLLLYRWLLDGNSLALFSESGRFLHLINALMLTWATVWLFRLVSDMVKERGHVIRLPLRMLWWFGIAVPAFTSVLLLLGYVVAAQMLLIGYMWTLVSAVVICLLYYLSLRGIAILYRRMAFERALAKRAALLAAREEAEEGTETTIEEPQESYIEFDDIGAQASKLLRTTFVLLFYFSLLPIWNDAFDSLSALNDLTLWTVKGTDGQGQLELTTITIKVLLTAMVTGAFTLVSVRNVPGMLELLILQRMQLSPGTGYAITTISKYLILVVGVLVVVGALGFSWSSLQWLVAALTVGLGFGLQEIFANFVSGLIILFEKPIRIGDTVTIRGMSGTVTRINTRATTVVDWDRKEIIIPNKAFITEDFVNWSLSDAVTRIVQRIGVRHNSDVRLVTKLILQAADECDLVIDEPIPEVFLLEYSDSSLIFELRAYTSDTAHRLPSIHDIHSRVIKKFAALGVEVAHPQLDVHVKHAAGLSQAATGKA</sequence>
<dbReference type="InterPro" id="IPR052702">
    <property type="entry name" value="MscS-like_channel"/>
</dbReference>
<feature type="domain" description="Mechanosensitive ion channel transmembrane helices 2/3" evidence="14">
    <location>
        <begin position="855"/>
        <end position="896"/>
    </location>
</feature>
<evidence type="ECO:0000313" key="16">
    <source>
        <dbReference type="Proteomes" id="UP001166251"/>
    </source>
</evidence>
<feature type="domain" description="Mechanosensitive ion channel MscS" evidence="10">
    <location>
        <begin position="898"/>
        <end position="963"/>
    </location>
</feature>
<evidence type="ECO:0000259" key="14">
    <source>
        <dbReference type="Pfam" id="PF21088"/>
    </source>
</evidence>
<feature type="signal peptide" evidence="9">
    <location>
        <begin position="1"/>
        <end position="27"/>
    </location>
</feature>
<keyword evidence="4 8" id="KW-0812">Transmembrane</keyword>
<dbReference type="Proteomes" id="UP001166251">
    <property type="component" value="Unassembled WGS sequence"/>
</dbReference>
<keyword evidence="16" id="KW-1185">Reference proteome</keyword>
<keyword evidence="7" id="KW-0175">Coiled coil</keyword>
<evidence type="ECO:0000259" key="11">
    <source>
        <dbReference type="Pfam" id="PF12794"/>
    </source>
</evidence>
<dbReference type="Pfam" id="PF21088">
    <property type="entry name" value="MS_channel_1st"/>
    <property type="match status" value="1"/>
</dbReference>
<feature type="transmembrane region" description="Helical" evidence="8">
    <location>
        <begin position="509"/>
        <end position="533"/>
    </location>
</feature>
<feature type="transmembrane region" description="Helical" evidence="8">
    <location>
        <begin position="462"/>
        <end position="479"/>
    </location>
</feature>
<dbReference type="InterPro" id="IPR010920">
    <property type="entry name" value="LSM_dom_sf"/>
</dbReference>
<evidence type="ECO:0000259" key="10">
    <source>
        <dbReference type="Pfam" id="PF00924"/>
    </source>
</evidence>
<dbReference type="InterPro" id="IPR049142">
    <property type="entry name" value="MS_channel_1st"/>
</dbReference>
<evidence type="ECO:0000256" key="8">
    <source>
        <dbReference type="SAM" id="Phobius"/>
    </source>
</evidence>
<evidence type="ECO:0000256" key="2">
    <source>
        <dbReference type="ARBA" id="ARBA00008017"/>
    </source>
</evidence>
<comment type="caution">
    <text evidence="15">The sequence shown here is derived from an EMBL/GenBank/DDBJ whole genome shotgun (WGS) entry which is preliminary data.</text>
</comment>
<reference evidence="15" key="1">
    <citation type="submission" date="2021-07" db="EMBL/GenBank/DDBJ databases">
        <title>Neiella marina sp. nov., isolated from the intestinal content of sea cucumber Apostichopus japonicus.</title>
        <authorList>
            <person name="Bai X."/>
        </authorList>
    </citation>
    <scope>NUCLEOTIDE SEQUENCE</scope>
    <source>
        <strain evidence="15">126</strain>
    </source>
</reference>
<dbReference type="PROSITE" id="PS01246">
    <property type="entry name" value="UPF0003"/>
    <property type="match status" value="1"/>
</dbReference>
<dbReference type="Pfam" id="PF00924">
    <property type="entry name" value="MS_channel_2nd"/>
    <property type="match status" value="1"/>
</dbReference>
<keyword evidence="5 8" id="KW-1133">Transmembrane helix</keyword>
<accession>A0ABS7ED42</accession>
<feature type="transmembrane region" description="Helical" evidence="8">
    <location>
        <begin position="655"/>
        <end position="676"/>
    </location>
</feature>
<keyword evidence="3" id="KW-1003">Cell membrane</keyword>
<evidence type="ECO:0000256" key="7">
    <source>
        <dbReference type="SAM" id="Coils"/>
    </source>
</evidence>
<feature type="coiled-coil region" evidence="7">
    <location>
        <begin position="355"/>
        <end position="418"/>
    </location>
</feature>
<feature type="transmembrane region" description="Helical" evidence="8">
    <location>
        <begin position="539"/>
        <end position="557"/>
    </location>
</feature>
<keyword evidence="9" id="KW-0732">Signal</keyword>
<dbReference type="PANTHER" id="PTHR30347">
    <property type="entry name" value="POTASSIUM CHANNEL RELATED"/>
    <property type="match status" value="1"/>
</dbReference>
<dbReference type="InterPro" id="IPR025692">
    <property type="entry name" value="MscS_IM_dom1"/>
</dbReference>
<dbReference type="Pfam" id="PF12795">
    <property type="entry name" value="MscS_porin"/>
    <property type="match status" value="1"/>
</dbReference>
<dbReference type="Pfam" id="PF21082">
    <property type="entry name" value="MS_channel_3rd"/>
    <property type="match status" value="1"/>
</dbReference>
<comment type="similarity">
    <text evidence="2">Belongs to the MscS (TC 1.A.23) family.</text>
</comment>
<dbReference type="InterPro" id="IPR023408">
    <property type="entry name" value="MscS_beta-dom_sf"/>
</dbReference>
<feature type="domain" description="Mechanosensitive ion channel MscS C-terminal" evidence="13">
    <location>
        <begin position="974"/>
        <end position="1053"/>
    </location>
</feature>
<feature type="transmembrane region" description="Helical" evidence="8">
    <location>
        <begin position="882"/>
        <end position="910"/>
    </location>
</feature>
<dbReference type="SUPFAM" id="SSF82861">
    <property type="entry name" value="Mechanosensitive channel protein MscS (YggB), transmembrane region"/>
    <property type="match status" value="1"/>
</dbReference>
<feature type="domain" description="Mechanosensitive ion channel MscS porin" evidence="12">
    <location>
        <begin position="44"/>
        <end position="249"/>
    </location>
</feature>
<evidence type="ECO:0000256" key="6">
    <source>
        <dbReference type="ARBA" id="ARBA00023136"/>
    </source>
</evidence>
<proteinExistence type="inferred from homology"/>
<evidence type="ECO:0000256" key="5">
    <source>
        <dbReference type="ARBA" id="ARBA00022989"/>
    </source>
</evidence>
<dbReference type="PANTHER" id="PTHR30347:SF9">
    <property type="entry name" value="MINICONDUCTANCE MECHANOSENSITIVE CHANNEL MSCM"/>
    <property type="match status" value="1"/>
</dbReference>
<feature type="transmembrane region" description="Helical" evidence="8">
    <location>
        <begin position="809"/>
        <end position="828"/>
    </location>
</feature>
<evidence type="ECO:0000313" key="15">
    <source>
        <dbReference type="EMBL" id="MBW8190139.1"/>
    </source>
</evidence>
<dbReference type="InterPro" id="IPR006686">
    <property type="entry name" value="MscS_channel_CS"/>
</dbReference>
<feature type="coiled-coil region" evidence="7">
    <location>
        <begin position="179"/>
        <end position="239"/>
    </location>
</feature>
<feature type="transmembrane region" description="Helical" evidence="8">
    <location>
        <begin position="617"/>
        <end position="634"/>
    </location>
</feature>
<feature type="transmembrane region" description="Helical" evidence="8">
    <location>
        <begin position="760"/>
        <end position="777"/>
    </location>
</feature>
<dbReference type="InterPro" id="IPR006685">
    <property type="entry name" value="MscS_channel_2nd"/>
</dbReference>
<dbReference type="InterPro" id="IPR049278">
    <property type="entry name" value="MS_channel_C"/>
</dbReference>
<dbReference type="Gene3D" id="1.10.287.1260">
    <property type="match status" value="1"/>
</dbReference>
<feature type="domain" description="Mechanosensitive ion channel inner membrane" evidence="11">
    <location>
        <begin position="470"/>
        <end position="793"/>
    </location>
</feature>
<dbReference type="EMBL" id="JAHZSS010000003">
    <property type="protein sequence ID" value="MBW8190139.1"/>
    <property type="molecule type" value="Genomic_DNA"/>
</dbReference>
<dbReference type="Gene3D" id="3.30.70.100">
    <property type="match status" value="1"/>
</dbReference>
<evidence type="ECO:0000259" key="12">
    <source>
        <dbReference type="Pfam" id="PF12795"/>
    </source>
</evidence>
<evidence type="ECO:0000259" key="13">
    <source>
        <dbReference type="Pfam" id="PF21082"/>
    </source>
</evidence>
<evidence type="ECO:0000256" key="4">
    <source>
        <dbReference type="ARBA" id="ARBA00022692"/>
    </source>
</evidence>
<dbReference type="SUPFAM" id="SSF82689">
    <property type="entry name" value="Mechanosensitive channel protein MscS (YggB), C-terminal domain"/>
    <property type="match status" value="1"/>
</dbReference>
<feature type="transmembrane region" description="Helical" evidence="8">
    <location>
        <begin position="849"/>
        <end position="876"/>
    </location>
</feature>
<feature type="transmembrane region" description="Helical" evidence="8">
    <location>
        <begin position="682"/>
        <end position="703"/>
    </location>
</feature>
<dbReference type="InterPro" id="IPR024393">
    <property type="entry name" value="MscS_porin"/>
</dbReference>
<evidence type="ECO:0000256" key="1">
    <source>
        <dbReference type="ARBA" id="ARBA00004651"/>
    </source>
</evidence>
<comment type="subcellular location">
    <subcellularLocation>
        <location evidence="1">Cell membrane</location>
        <topology evidence="1">Multi-pass membrane protein</topology>
    </subcellularLocation>
</comment>
<feature type="transmembrane region" description="Helical" evidence="8">
    <location>
        <begin position="578"/>
        <end position="602"/>
    </location>
</feature>
<protein>
    <submittedName>
        <fullName evidence="15">Mechanosensitive ion channel</fullName>
    </submittedName>
</protein>
<dbReference type="Pfam" id="PF12794">
    <property type="entry name" value="MscS_TM"/>
    <property type="match status" value="1"/>
</dbReference>
<name>A0ABS7ED42_9GAMM</name>
<dbReference type="Gene3D" id="2.30.30.60">
    <property type="match status" value="1"/>
</dbReference>